<dbReference type="InterPro" id="IPR023159">
    <property type="entry name" value="SO1590-like_sf"/>
</dbReference>
<dbReference type="EMBL" id="FWFD01000015">
    <property type="protein sequence ID" value="SLM86592.1"/>
    <property type="molecule type" value="Genomic_DNA"/>
</dbReference>
<evidence type="ECO:0000313" key="2">
    <source>
        <dbReference type="Proteomes" id="UP000195918"/>
    </source>
</evidence>
<sequence length="129" mass="14577">MGKSLFKVNDWQEEFTIEEKIAHARAVYDIEGELTGKINVDYTILYLNYNKENSHQSSSVFEGFMIFDGEMNGRKGRFILRDKGSFIDNQYEAKVEVITGTGTGDFIGISGKGTYEPAEEGMLLNLMIN</sequence>
<name>A0A1X6WQS7_9ENTE</name>
<accession>A0A1X6WQS7</accession>
<proteinExistence type="predicted"/>
<evidence type="ECO:0008006" key="3">
    <source>
        <dbReference type="Google" id="ProtNLM"/>
    </source>
</evidence>
<dbReference type="InterPro" id="IPR021607">
    <property type="entry name" value="DUF3224"/>
</dbReference>
<organism evidence="1 2">
    <name type="scientific">Vagococcus fluvialis bH819</name>
    <dbReference type="NCBI Taxonomy" id="1255619"/>
    <lineage>
        <taxon>Bacteria</taxon>
        <taxon>Bacillati</taxon>
        <taxon>Bacillota</taxon>
        <taxon>Bacilli</taxon>
        <taxon>Lactobacillales</taxon>
        <taxon>Enterococcaceae</taxon>
        <taxon>Vagococcus</taxon>
    </lineage>
</organism>
<dbReference type="SUPFAM" id="SSF159238">
    <property type="entry name" value="SO1590-like"/>
    <property type="match status" value="1"/>
</dbReference>
<dbReference type="Proteomes" id="UP000195918">
    <property type="component" value="Unassembled WGS sequence"/>
</dbReference>
<evidence type="ECO:0000313" key="1">
    <source>
        <dbReference type="EMBL" id="SLM86592.1"/>
    </source>
</evidence>
<gene>
    <name evidence="1" type="ORF">FM121_10895</name>
</gene>
<dbReference type="RefSeq" id="WP_086952214.1">
    <property type="nucleotide sequence ID" value="NZ_FWFD01000015.1"/>
</dbReference>
<dbReference type="AlphaFoldDB" id="A0A1X6WQS7"/>
<dbReference type="Pfam" id="PF11528">
    <property type="entry name" value="DUF3224"/>
    <property type="match status" value="1"/>
</dbReference>
<protein>
    <recommendedName>
        <fullName evidence="3">DUF3224 domain-containing protein</fullName>
    </recommendedName>
</protein>
<keyword evidence="2" id="KW-1185">Reference proteome</keyword>
<dbReference type="Gene3D" id="2.40.350.10">
    <property type="entry name" value="SO1590-like"/>
    <property type="match status" value="1"/>
</dbReference>
<dbReference type="OrthoDB" id="2199891at2"/>
<reference evidence="2" key="1">
    <citation type="submission" date="2017-02" db="EMBL/GenBank/DDBJ databases">
        <authorList>
            <person name="Dridi B."/>
        </authorList>
    </citation>
    <scope>NUCLEOTIDE SEQUENCE [LARGE SCALE GENOMIC DNA]</scope>
    <source>
        <strain evidence="2">bH819</strain>
    </source>
</reference>